<dbReference type="STRING" id="62062.ENSHHUP00000041879"/>
<dbReference type="SUPFAM" id="SSF56219">
    <property type="entry name" value="DNase I-like"/>
    <property type="match status" value="1"/>
</dbReference>
<evidence type="ECO:0008006" key="3">
    <source>
        <dbReference type="Google" id="ProtNLM"/>
    </source>
</evidence>
<keyword evidence="2" id="KW-1185">Reference proteome</keyword>
<organism evidence="1 2">
    <name type="scientific">Hucho hucho</name>
    <name type="common">huchen</name>
    <dbReference type="NCBI Taxonomy" id="62062"/>
    <lineage>
        <taxon>Eukaryota</taxon>
        <taxon>Metazoa</taxon>
        <taxon>Chordata</taxon>
        <taxon>Craniata</taxon>
        <taxon>Vertebrata</taxon>
        <taxon>Euteleostomi</taxon>
        <taxon>Actinopterygii</taxon>
        <taxon>Neopterygii</taxon>
        <taxon>Teleostei</taxon>
        <taxon>Protacanthopterygii</taxon>
        <taxon>Salmoniformes</taxon>
        <taxon>Salmonidae</taxon>
        <taxon>Salmoninae</taxon>
        <taxon>Hucho</taxon>
    </lineage>
</organism>
<dbReference type="GeneTree" id="ENSGT00940000163737"/>
<proteinExistence type="predicted"/>
<dbReference type="AlphaFoldDB" id="A0A4W5MWP0"/>
<reference evidence="1" key="2">
    <citation type="submission" date="2025-08" db="UniProtKB">
        <authorList>
            <consortium name="Ensembl"/>
        </authorList>
    </citation>
    <scope>IDENTIFICATION</scope>
</reference>
<dbReference type="Ensembl" id="ENSHHUT00000043477.1">
    <property type="protein sequence ID" value="ENSHHUP00000041879.1"/>
    <property type="gene ID" value="ENSHHUG00000025853.1"/>
</dbReference>
<evidence type="ECO:0000313" key="2">
    <source>
        <dbReference type="Proteomes" id="UP000314982"/>
    </source>
</evidence>
<dbReference type="InterPro" id="IPR036691">
    <property type="entry name" value="Endo/exonu/phosph_ase_sf"/>
</dbReference>
<reference evidence="2" key="1">
    <citation type="submission" date="2018-06" db="EMBL/GenBank/DDBJ databases">
        <title>Genome assembly of Danube salmon.</title>
        <authorList>
            <person name="Macqueen D.J."/>
            <person name="Gundappa M.K."/>
        </authorList>
    </citation>
    <scope>NUCLEOTIDE SEQUENCE [LARGE SCALE GENOMIC DNA]</scope>
</reference>
<name>A0A4W5MWP0_9TELE</name>
<dbReference type="Proteomes" id="UP000314982">
    <property type="component" value="Unassembled WGS sequence"/>
</dbReference>
<protein>
    <recommendedName>
        <fullName evidence="3">Reverse transcriptase domain-containing protein</fullName>
    </recommendedName>
</protein>
<accession>A0A4W5MWP0</accession>
<sequence length="331" mass="38155">MVYSNEADRLPHRPNIGVNKLVNFCQSLDLIDIWRVKNPGEKQYTWSNRDRSLQSRIDLWMITSSLEPNTVEVKILPAVLTDHKVIWLTVRMCSNDDKKYSGGYWKLNNSLLLHDDLKDVIKNLISAYWNLATSNAEFGKYWELLKFKIRSACITYGKRLALRRRCEVAELSKTIADITEIEHLDLNEKAKLNVLQNQLETLYEEKARGAFIRSRKQWLEKGEKNSSDSKDLLDSIENVNSVSEEFNLSCCQDLSIMDIQYGVAQLKNNKSPGCDGLTSEFYKTFSEEIAPFLLETFKEAIKKGELPASLKQGVITLIPKPHKDLLFIDNW</sequence>
<evidence type="ECO:0000313" key="1">
    <source>
        <dbReference type="Ensembl" id="ENSHHUP00000041879.1"/>
    </source>
</evidence>
<dbReference type="Gene3D" id="3.60.10.10">
    <property type="entry name" value="Endonuclease/exonuclease/phosphatase"/>
    <property type="match status" value="1"/>
</dbReference>
<dbReference type="PANTHER" id="PTHR19446">
    <property type="entry name" value="REVERSE TRANSCRIPTASES"/>
    <property type="match status" value="1"/>
</dbReference>
<reference evidence="1" key="3">
    <citation type="submission" date="2025-09" db="UniProtKB">
        <authorList>
            <consortium name="Ensembl"/>
        </authorList>
    </citation>
    <scope>IDENTIFICATION</scope>
</reference>